<sequence length="77" mass="8669">MLWTKFEPFLKAILTRKSETMRTKFCGNNFLGKGFRKTSTDSFFLNSDVASGGGGVWGGILRLLLFLFWRNSGGLNQ</sequence>
<organism evidence="1 2">
    <name type="scientific">Candidatus Campbellbacteria bacterium RIFCSPLOWO2_01_FULL_34_15</name>
    <dbReference type="NCBI Taxonomy" id="1797579"/>
    <lineage>
        <taxon>Bacteria</taxon>
        <taxon>Candidatus Campbelliibacteriota</taxon>
    </lineage>
</organism>
<proteinExistence type="predicted"/>
<dbReference type="AlphaFoldDB" id="A0A1F5ELS7"/>
<gene>
    <name evidence="1" type="ORF">A2996_01085</name>
</gene>
<evidence type="ECO:0000313" key="1">
    <source>
        <dbReference type="EMBL" id="OGD68250.1"/>
    </source>
</evidence>
<accession>A0A1F5ELS7</accession>
<dbReference type="Proteomes" id="UP000176865">
    <property type="component" value="Unassembled WGS sequence"/>
</dbReference>
<evidence type="ECO:0000313" key="2">
    <source>
        <dbReference type="Proteomes" id="UP000176865"/>
    </source>
</evidence>
<reference evidence="1 2" key="1">
    <citation type="journal article" date="2016" name="Nat. Commun.">
        <title>Thousands of microbial genomes shed light on interconnected biogeochemical processes in an aquifer system.</title>
        <authorList>
            <person name="Anantharaman K."/>
            <person name="Brown C.T."/>
            <person name="Hug L.A."/>
            <person name="Sharon I."/>
            <person name="Castelle C.J."/>
            <person name="Probst A.J."/>
            <person name="Thomas B.C."/>
            <person name="Singh A."/>
            <person name="Wilkins M.J."/>
            <person name="Karaoz U."/>
            <person name="Brodie E.L."/>
            <person name="Williams K.H."/>
            <person name="Hubbard S.S."/>
            <person name="Banfield J.F."/>
        </authorList>
    </citation>
    <scope>NUCLEOTIDE SEQUENCE [LARGE SCALE GENOMIC DNA]</scope>
</reference>
<comment type="caution">
    <text evidence="1">The sequence shown here is derived from an EMBL/GenBank/DDBJ whole genome shotgun (WGS) entry which is preliminary data.</text>
</comment>
<protein>
    <submittedName>
        <fullName evidence="1">Uncharacterized protein</fullName>
    </submittedName>
</protein>
<dbReference type="EMBL" id="MFAB01000031">
    <property type="protein sequence ID" value="OGD68250.1"/>
    <property type="molecule type" value="Genomic_DNA"/>
</dbReference>
<name>A0A1F5ELS7_9BACT</name>